<dbReference type="SUPFAM" id="SSF52949">
    <property type="entry name" value="Macro domain-like"/>
    <property type="match status" value="1"/>
</dbReference>
<dbReference type="RefSeq" id="WP_124178341.1">
    <property type="nucleotide sequence ID" value="NZ_REFY01000003.1"/>
</dbReference>
<dbReference type="PANTHER" id="PTHR11106:SF111">
    <property type="entry name" value="MACRO DOMAIN-CONTAINING PROTEIN"/>
    <property type="match status" value="1"/>
</dbReference>
<dbReference type="Pfam" id="PF01661">
    <property type="entry name" value="Macro"/>
    <property type="match status" value="1"/>
</dbReference>
<dbReference type="AlphaFoldDB" id="A0A3N6NZ94"/>
<dbReference type="Gene3D" id="3.40.220.10">
    <property type="entry name" value="Leucine Aminopeptidase, subunit E, domain 1"/>
    <property type="match status" value="1"/>
</dbReference>
<evidence type="ECO:0000313" key="4">
    <source>
        <dbReference type="Proteomes" id="UP000273828"/>
    </source>
</evidence>
<feature type="region of interest" description="Disordered" evidence="1">
    <location>
        <begin position="163"/>
        <end position="189"/>
    </location>
</feature>
<evidence type="ECO:0000256" key="1">
    <source>
        <dbReference type="SAM" id="MobiDB-lite"/>
    </source>
</evidence>
<dbReference type="InterPro" id="IPR002589">
    <property type="entry name" value="Macro_dom"/>
</dbReference>
<reference evidence="3 4" key="1">
    <citation type="submission" date="2018-10" db="EMBL/GenBank/DDBJ databases">
        <title>Natrarchaeobius chitinivorans gen. nov., sp. nov., and Natrarchaeobius haloalkaliphilus sp. nov., alkaliphilic, chitin-utilizing haloarchaea from hypersaline alkaline lakes.</title>
        <authorList>
            <person name="Sorokin D.Y."/>
            <person name="Elcheninov A.G."/>
            <person name="Kostrikina N.A."/>
            <person name="Bale N.J."/>
            <person name="Sinninghe Damste J.S."/>
            <person name="Khijniak T.V."/>
            <person name="Kublanov I.V."/>
            <person name="Toshchakov S.V."/>
        </authorList>
    </citation>
    <scope>NUCLEOTIDE SEQUENCE [LARGE SCALE GENOMIC DNA]</scope>
    <source>
        <strain evidence="3 4">AArcht-Sl</strain>
    </source>
</reference>
<protein>
    <submittedName>
        <fullName evidence="3">Appr-1-p processing protein</fullName>
    </submittedName>
</protein>
<dbReference type="EMBL" id="REFY01000003">
    <property type="protein sequence ID" value="RQG90239.1"/>
    <property type="molecule type" value="Genomic_DNA"/>
</dbReference>
<sequence>MEFEVIQGDIAVQSADALVNAAGTNLRMGSGVAGALRRGAGEEINRAAMENGPVDLGSAAVTDAYDLEADYVVHAAAMPHYGDGKATAASVRDATRNALERADELGCRSIVIPALGCGVAGFDLEAGAEIIGEEIGRYEPNSLEDVRFIAYSDEEYETISTAVRGATGSADTAESVSATESEETTGSNP</sequence>
<dbReference type="PROSITE" id="PS51154">
    <property type="entry name" value="MACRO"/>
    <property type="match status" value="1"/>
</dbReference>
<feature type="compositionally biased region" description="Low complexity" evidence="1">
    <location>
        <begin position="169"/>
        <end position="179"/>
    </location>
</feature>
<organism evidence="3 4">
    <name type="scientific">Natrarchaeobius halalkaliphilus</name>
    <dbReference type="NCBI Taxonomy" id="1679091"/>
    <lineage>
        <taxon>Archaea</taxon>
        <taxon>Methanobacteriati</taxon>
        <taxon>Methanobacteriota</taxon>
        <taxon>Stenosarchaea group</taxon>
        <taxon>Halobacteria</taxon>
        <taxon>Halobacteriales</taxon>
        <taxon>Natrialbaceae</taxon>
        <taxon>Natrarchaeobius</taxon>
    </lineage>
</organism>
<dbReference type="InterPro" id="IPR043472">
    <property type="entry name" value="Macro_dom-like"/>
</dbReference>
<name>A0A3N6NZ94_9EURY</name>
<feature type="domain" description="Macro" evidence="2">
    <location>
        <begin position="1"/>
        <end position="167"/>
    </location>
</feature>
<keyword evidence="4" id="KW-1185">Reference proteome</keyword>
<dbReference type="OrthoDB" id="15450at2157"/>
<accession>A0A3N6NZ94</accession>
<dbReference type="PANTHER" id="PTHR11106">
    <property type="entry name" value="GANGLIOSIDE INDUCED DIFFERENTIATION ASSOCIATED PROTEIN 2-RELATED"/>
    <property type="match status" value="1"/>
</dbReference>
<proteinExistence type="predicted"/>
<dbReference type="Proteomes" id="UP000273828">
    <property type="component" value="Unassembled WGS sequence"/>
</dbReference>
<gene>
    <name evidence="3" type="ORF">EA462_09655</name>
</gene>
<evidence type="ECO:0000313" key="3">
    <source>
        <dbReference type="EMBL" id="RQG90239.1"/>
    </source>
</evidence>
<evidence type="ECO:0000259" key="2">
    <source>
        <dbReference type="PROSITE" id="PS51154"/>
    </source>
</evidence>
<comment type="caution">
    <text evidence="3">The sequence shown here is derived from an EMBL/GenBank/DDBJ whole genome shotgun (WGS) entry which is preliminary data.</text>
</comment>
<dbReference type="SMART" id="SM00506">
    <property type="entry name" value="A1pp"/>
    <property type="match status" value="1"/>
</dbReference>